<reference evidence="1 2" key="1">
    <citation type="submission" date="2018-03" db="EMBL/GenBank/DDBJ databases">
        <title>Complete genome sequence and methylome analysis of Pseudomonas mendocina NEB 698.</title>
        <authorList>
            <person name="Morgan R.D."/>
        </authorList>
    </citation>
    <scope>NUCLEOTIDE SEQUENCE [LARGE SCALE GENOMIC DNA]</scope>
    <source>
        <strain evidence="1 2">NEB698</strain>
    </source>
</reference>
<protein>
    <submittedName>
        <fullName evidence="1">Uncharacterized protein</fullName>
    </submittedName>
</protein>
<name>A0A2R3QW73_ECTME</name>
<accession>A0A2R3QW73</accession>
<proteinExistence type="predicted"/>
<sequence>MIKIFEDDDPTWKILVHVLEHGVAGIAGGRMSTRSKLSEVREQARIDRHGNVVALSTVHHFWGELAFIYDDQLYLHQEAKQLVVDAYDSQLAAQGIFPDTYPGNS</sequence>
<gene>
    <name evidence="1" type="ORF">C7A17_25850</name>
</gene>
<evidence type="ECO:0000313" key="2">
    <source>
        <dbReference type="Proteomes" id="UP000238327"/>
    </source>
</evidence>
<dbReference type="RefSeq" id="WP_106742273.1">
    <property type="nucleotide sequence ID" value="NZ_CP027657.1"/>
</dbReference>
<dbReference type="EMBL" id="CP027657">
    <property type="protein sequence ID" value="AVO56025.1"/>
    <property type="molecule type" value="Genomic_DNA"/>
</dbReference>
<organism evidence="1 2">
    <name type="scientific">Ectopseudomonas mendocina</name>
    <name type="common">Pseudomonas mendocina</name>
    <dbReference type="NCBI Taxonomy" id="300"/>
    <lineage>
        <taxon>Bacteria</taxon>
        <taxon>Pseudomonadati</taxon>
        <taxon>Pseudomonadota</taxon>
        <taxon>Gammaproteobacteria</taxon>
        <taxon>Pseudomonadales</taxon>
        <taxon>Pseudomonadaceae</taxon>
        <taxon>Ectopseudomonas</taxon>
    </lineage>
</organism>
<dbReference type="OrthoDB" id="6885943at2"/>
<dbReference type="AlphaFoldDB" id="A0A2R3QW73"/>
<dbReference type="Proteomes" id="UP000238327">
    <property type="component" value="Chromosome"/>
</dbReference>
<evidence type="ECO:0000313" key="1">
    <source>
        <dbReference type="EMBL" id="AVO56025.1"/>
    </source>
</evidence>